<dbReference type="InterPro" id="IPR029058">
    <property type="entry name" value="AB_hydrolase_fold"/>
</dbReference>
<keyword evidence="3" id="KW-1185">Reference proteome</keyword>
<reference evidence="2" key="2">
    <citation type="journal article" date="2016" name="Fungal Biol.">
        <title>Ochratoxin A production by Penicillium thymicola.</title>
        <authorList>
            <person name="Nguyen H.D.T."/>
            <person name="McMullin D.R."/>
            <person name="Ponomareva E."/>
            <person name="Riley R."/>
            <person name="Pomraning K.R."/>
            <person name="Baker S.E."/>
            <person name="Seifert K.A."/>
        </authorList>
    </citation>
    <scope>NUCLEOTIDE SEQUENCE</scope>
    <source>
        <strain evidence="2">DAOM 180753</strain>
    </source>
</reference>
<dbReference type="EMBL" id="LACB01000336">
    <property type="protein sequence ID" value="KAJ9484478.1"/>
    <property type="molecule type" value="Genomic_DNA"/>
</dbReference>
<dbReference type="AlphaFoldDB" id="A0AAI9TCG0"/>
<dbReference type="Gene3D" id="2.120.10.30">
    <property type="entry name" value="TolB, C-terminal domain"/>
    <property type="match status" value="1"/>
</dbReference>
<dbReference type="Proteomes" id="UP001227192">
    <property type="component" value="Unassembled WGS sequence"/>
</dbReference>
<evidence type="ECO:0000259" key="1">
    <source>
        <dbReference type="Pfam" id="PF00326"/>
    </source>
</evidence>
<dbReference type="GO" id="GO:0008236">
    <property type="term" value="F:serine-type peptidase activity"/>
    <property type="evidence" value="ECO:0007669"/>
    <property type="project" value="InterPro"/>
</dbReference>
<dbReference type="PANTHER" id="PTHR43056:SF5">
    <property type="entry name" value="PEPTIDASE S9 PROLYL OLIGOPEPTIDASE CATALYTIC DOMAIN-CONTAINING PROTEIN"/>
    <property type="match status" value="1"/>
</dbReference>
<dbReference type="GO" id="GO:0072330">
    <property type="term" value="P:monocarboxylic acid biosynthetic process"/>
    <property type="evidence" value="ECO:0007669"/>
    <property type="project" value="UniProtKB-ARBA"/>
</dbReference>
<dbReference type="GO" id="GO:0006508">
    <property type="term" value="P:proteolysis"/>
    <property type="evidence" value="ECO:0007669"/>
    <property type="project" value="InterPro"/>
</dbReference>
<evidence type="ECO:0000313" key="3">
    <source>
        <dbReference type="Proteomes" id="UP001227192"/>
    </source>
</evidence>
<dbReference type="GO" id="GO:0017000">
    <property type="term" value="P:antibiotic biosynthetic process"/>
    <property type="evidence" value="ECO:0007669"/>
    <property type="project" value="UniProtKB-ARBA"/>
</dbReference>
<dbReference type="SUPFAM" id="SSF53474">
    <property type="entry name" value="alpha/beta-Hydrolases"/>
    <property type="match status" value="1"/>
</dbReference>
<name>A0AAI9TCG0_PENTH</name>
<evidence type="ECO:0000313" key="2">
    <source>
        <dbReference type="EMBL" id="KAJ9484478.1"/>
    </source>
</evidence>
<organism evidence="2 3">
    <name type="scientific">Penicillium thymicola</name>
    <dbReference type="NCBI Taxonomy" id="293382"/>
    <lineage>
        <taxon>Eukaryota</taxon>
        <taxon>Fungi</taxon>
        <taxon>Dikarya</taxon>
        <taxon>Ascomycota</taxon>
        <taxon>Pezizomycotina</taxon>
        <taxon>Eurotiomycetes</taxon>
        <taxon>Eurotiomycetidae</taxon>
        <taxon>Eurotiales</taxon>
        <taxon>Aspergillaceae</taxon>
        <taxon>Penicillium</taxon>
    </lineage>
</organism>
<dbReference type="InterPro" id="IPR001375">
    <property type="entry name" value="Peptidase_S9_cat"/>
</dbReference>
<protein>
    <recommendedName>
        <fullName evidence="1">Peptidase S9 prolyl oligopeptidase catalytic domain-containing protein</fullName>
    </recommendedName>
</protein>
<proteinExistence type="predicted"/>
<reference evidence="2" key="1">
    <citation type="submission" date="2015-06" db="EMBL/GenBank/DDBJ databases">
        <authorList>
            <person name="Nguyen H."/>
        </authorList>
    </citation>
    <scope>NUCLEOTIDE SEQUENCE</scope>
    <source>
        <strain evidence="2">DAOM 180753</strain>
    </source>
</reference>
<dbReference type="InterPro" id="IPR011042">
    <property type="entry name" value="6-blade_b-propeller_TolB-like"/>
</dbReference>
<accession>A0AAI9TCG0</accession>
<dbReference type="Pfam" id="PF00326">
    <property type="entry name" value="Peptidase_S9"/>
    <property type="match status" value="1"/>
</dbReference>
<dbReference type="PANTHER" id="PTHR43056">
    <property type="entry name" value="PEPTIDASE S9 PROLYL OLIGOPEPTIDASE"/>
    <property type="match status" value="1"/>
</dbReference>
<sequence>MVAFLNTCFDHDCIGCREILKTPNKIRKRNVENTERILEMRVRASPILQSLRGSFSLSNLPSQSQHLYQYSTRVPTRPIQQNNPATTISMGTPVTAPFGQWKSPISSTLLGADGVQFESIATTNEKVYVIEGRPKEQGRGCIVEYSGREGRDILPAKYDARTKVHEYGGASMIAFNGHVVFSDRQTQDLHKLDPSTGHAEQITNTSTALRYACTSAIGSLSDGQADSGWILAIEEDHSKPLPSEVRNGLVAVNVKSKEIVNVASGDDFYSAAQFSPDGSRICWIQWSHPDMPWTGARLYVAKWDNGQVTDVNHVSGVPKKESVSQPRWGFDNTLYFTSDCSGYWQLYRSHVDTLECQRIALHGLEEVEFSQPDWRLGNCTYVCLTPTSMIASYTKNARWRFILIDLSNDSWQDMNLPVTDTIVLADNPLSSTKIALLGSSETSFNTVFTLDIADTIKLNTLKVASELPMPSSLVSKPEHISFPRVHGKSVEGVAHAIFYPPQNPDYQSPSGALPPLIVCVHGGPTSQTGTGLSITDQYWTSRGYAVVWVNYGGSSGYGRAYRDDLNGQWGILDTADAASCVSYLASAGRIDQNGVGVRGQSAGGYIVLQALCDYPNLFAGGNSLYGIGNVKALCEDTHKFESHYAFALLFDPSVDEIEKTRIFRERSPCLKADKITAPLLLLQGDEDLVVPMNQAEEMVEMLTKAGRHPKLVVFQGEGHGFRQAKSRITAVEEEEKWWKKGLLKMDTVDV</sequence>
<feature type="domain" description="Peptidase S9 prolyl oligopeptidase catalytic" evidence="1">
    <location>
        <begin position="537"/>
        <end position="741"/>
    </location>
</feature>
<dbReference type="Gene3D" id="3.40.50.1820">
    <property type="entry name" value="alpha/beta hydrolase"/>
    <property type="match status" value="1"/>
</dbReference>
<comment type="caution">
    <text evidence="2">The sequence shown here is derived from an EMBL/GenBank/DDBJ whole genome shotgun (WGS) entry which is preliminary data.</text>
</comment>
<dbReference type="InterPro" id="IPR050585">
    <property type="entry name" value="Xaa-Pro_dipeptidyl-ppase/CocE"/>
</dbReference>
<gene>
    <name evidence="2" type="ORF">VN97_g8889</name>
</gene>
<dbReference type="SUPFAM" id="SSF82171">
    <property type="entry name" value="DPP6 N-terminal domain-like"/>
    <property type="match status" value="1"/>
</dbReference>